<dbReference type="EMBL" id="JH597761">
    <property type="protein sequence ID" value="EHP70922.1"/>
    <property type="molecule type" value="Genomic_DNA"/>
</dbReference>
<keyword evidence="2" id="KW-1185">Reference proteome</keyword>
<protein>
    <submittedName>
        <fullName evidence="1">Uncharacterized protein</fullName>
    </submittedName>
</protein>
<dbReference type="STRING" id="671065.MetMK1DRAFT_00014260"/>
<reference evidence="1 2" key="1">
    <citation type="submission" date="2012-01" db="EMBL/GenBank/DDBJ databases">
        <title>Improved High-Quality Draft sequence of Metallosphaera yellowstonensis MK1.</title>
        <authorList>
            <consortium name="US DOE Joint Genome Institute"/>
            <person name="Lucas S."/>
            <person name="Han J."/>
            <person name="Cheng J.-F."/>
            <person name="Goodwin L."/>
            <person name="Pitluck S."/>
            <person name="Peters L."/>
            <person name="Teshima H."/>
            <person name="Detter J.C."/>
            <person name="Han C."/>
            <person name="Tapia R."/>
            <person name="Land M."/>
            <person name="Hauser L."/>
            <person name="Kyrpides N."/>
            <person name="Kozubal M."/>
            <person name="Macur R.E."/>
            <person name="Jay Z."/>
            <person name="Inskeep W."/>
            <person name="Woyke T."/>
        </authorList>
    </citation>
    <scope>NUCLEOTIDE SEQUENCE [LARGE SCALE GENOMIC DNA]</scope>
    <source>
        <strain evidence="1 2">MK1</strain>
    </source>
</reference>
<dbReference type="Proteomes" id="UP000003980">
    <property type="component" value="Unassembled WGS sequence"/>
</dbReference>
<gene>
    <name evidence="1" type="ORF">MetMK1DRAFT_00014260</name>
</gene>
<proteinExistence type="predicted"/>
<evidence type="ECO:0000313" key="1">
    <source>
        <dbReference type="EMBL" id="EHP70922.1"/>
    </source>
</evidence>
<evidence type="ECO:0000313" key="2">
    <source>
        <dbReference type="Proteomes" id="UP000003980"/>
    </source>
</evidence>
<sequence>MVQWSDKGVRNLDRGKKEIILDDEFFRTITFRLGRSTNLLLDSMSRNLGTTKSGLIISMVRRYLSEKDEVKESILSREDGSSLYAVVGLRIPESLLMSLSKALPQGYPYTVAIRKIVEYYSNDGKTGA</sequence>
<accession>H2C427</accession>
<dbReference type="AlphaFoldDB" id="H2C427"/>
<name>H2C427_9CREN</name>
<organism evidence="1 2">
    <name type="scientific">Metallosphaera yellowstonensis MK1</name>
    <dbReference type="NCBI Taxonomy" id="671065"/>
    <lineage>
        <taxon>Archaea</taxon>
        <taxon>Thermoproteota</taxon>
        <taxon>Thermoprotei</taxon>
        <taxon>Sulfolobales</taxon>
        <taxon>Sulfolobaceae</taxon>
        <taxon>Metallosphaera</taxon>
    </lineage>
</organism>
<dbReference type="HOGENOM" id="CLU_1998780_0_0_2"/>